<dbReference type="RefSeq" id="WP_369788311.1">
    <property type="nucleotide sequence ID" value="NZ_CP165628.1"/>
</dbReference>
<reference evidence="1" key="1">
    <citation type="submission" date="2024-07" db="EMBL/GenBank/DDBJ databases">
        <authorList>
            <person name="Biller S.J."/>
        </authorList>
    </citation>
    <scope>NUCLEOTIDE SEQUENCE</scope>
    <source>
        <strain evidence="1">WC2420</strain>
    </source>
</reference>
<proteinExistence type="predicted"/>
<dbReference type="EMBL" id="CP165628">
    <property type="protein sequence ID" value="XDU70869.1"/>
    <property type="molecule type" value="Genomic_DNA"/>
</dbReference>
<evidence type="ECO:0000313" key="1">
    <source>
        <dbReference type="EMBL" id="XDU70869.1"/>
    </source>
</evidence>
<name>A0AB39VMD5_9GAMM</name>
<accession>A0AB39VMD5</accession>
<dbReference type="InterPro" id="IPR054440">
    <property type="entry name" value="Gp32-like"/>
</dbReference>
<organism evidence="1">
    <name type="scientific">Rouxiella sp. WC2420</name>
    <dbReference type="NCBI Taxonomy" id="3234145"/>
    <lineage>
        <taxon>Bacteria</taxon>
        <taxon>Pseudomonadati</taxon>
        <taxon>Pseudomonadota</taxon>
        <taxon>Gammaproteobacteria</taxon>
        <taxon>Enterobacterales</taxon>
        <taxon>Yersiniaceae</taxon>
        <taxon>Rouxiella</taxon>
    </lineage>
</organism>
<gene>
    <name evidence="1" type="ORF">AB3G37_14970</name>
</gene>
<dbReference type="AlphaFoldDB" id="A0AB39VMD5"/>
<sequence length="147" mass="16143">MSNTITSADAIMMLTVTNLYTTAQQIQGFAAEDIFDTEALELAQTVRGADGKLSAGFIYGDLPQTIHIMPDSDSRVIFDTWATTSRTSVAVFRCNMTLILPAIGRKYTLTNGVLKRWKAMPDAKRVLQASQALIEWESITAEVYSAS</sequence>
<protein>
    <submittedName>
        <fullName evidence="1">Uncharacterized protein</fullName>
    </submittedName>
</protein>
<dbReference type="Pfam" id="PF22764">
    <property type="entry name" value="E217_Gp32"/>
    <property type="match status" value="1"/>
</dbReference>